<dbReference type="AlphaFoldDB" id="A0A6J4HU44"/>
<organism evidence="1">
    <name type="scientific">uncultured Chthoniobacterales bacterium</name>
    <dbReference type="NCBI Taxonomy" id="1836801"/>
    <lineage>
        <taxon>Bacteria</taxon>
        <taxon>Pseudomonadati</taxon>
        <taxon>Verrucomicrobiota</taxon>
        <taxon>Spartobacteria</taxon>
        <taxon>Chthoniobacterales</taxon>
        <taxon>environmental samples</taxon>
    </lineage>
</organism>
<gene>
    <name evidence="1" type="ORF">AVDCRST_MAG42-1138</name>
</gene>
<reference evidence="1" key="1">
    <citation type="submission" date="2020-02" db="EMBL/GenBank/DDBJ databases">
        <authorList>
            <person name="Meier V. D."/>
        </authorList>
    </citation>
    <scope>NUCLEOTIDE SEQUENCE</scope>
    <source>
        <strain evidence="1">AVDCRST_MAG42</strain>
    </source>
</reference>
<proteinExistence type="predicted"/>
<accession>A0A6J4HU44</accession>
<sequence>MKAKRIKAAGYLLIAMITFALINPLAAHHGWSAYENDNTLELTGVIREAGCSNPHGFVCLQGDDGKGKI</sequence>
<protein>
    <submittedName>
        <fullName evidence="1">Uncharacterized protein</fullName>
    </submittedName>
</protein>
<evidence type="ECO:0000313" key="1">
    <source>
        <dbReference type="EMBL" id="CAA9231144.1"/>
    </source>
</evidence>
<dbReference type="EMBL" id="CADCTA010000052">
    <property type="protein sequence ID" value="CAA9231144.1"/>
    <property type="molecule type" value="Genomic_DNA"/>
</dbReference>
<name>A0A6J4HU44_9BACT</name>